<dbReference type="AlphaFoldDB" id="A0A1Y1UYE3"/>
<comment type="caution">
    <text evidence="3">The sequence shown here is derived from an EMBL/GenBank/DDBJ whole genome shotgun (WGS) entry which is preliminary data.</text>
</comment>
<dbReference type="OrthoDB" id="391988at2759"/>
<reference evidence="3 4" key="2">
    <citation type="submission" date="2016-08" db="EMBL/GenBank/DDBJ databases">
        <title>Pervasive Adenine N6-methylation of Active Genes in Fungi.</title>
        <authorList>
            <consortium name="DOE Joint Genome Institute"/>
            <person name="Mondo S.J."/>
            <person name="Dannebaum R.O."/>
            <person name="Kuo R.C."/>
            <person name="Labutti K."/>
            <person name="Haridas S."/>
            <person name="Kuo A."/>
            <person name="Salamov A."/>
            <person name="Ahrendt S.R."/>
            <person name="Lipzen A."/>
            <person name="Sullivan W."/>
            <person name="Andreopoulos W.B."/>
            <person name="Clum A."/>
            <person name="Lindquist E."/>
            <person name="Daum C."/>
            <person name="Ramamoorthy G.K."/>
            <person name="Gryganskyi A."/>
            <person name="Culley D."/>
            <person name="Magnuson J.K."/>
            <person name="James T.Y."/>
            <person name="O'Malley M.A."/>
            <person name="Stajich J.E."/>
            <person name="Spatafora J.W."/>
            <person name="Visel A."/>
            <person name="Grigoriev I.V."/>
        </authorList>
    </citation>
    <scope>NUCLEOTIDE SEQUENCE [LARGE SCALE GENOMIC DNA]</scope>
    <source>
        <strain evidence="4">finn</strain>
    </source>
</reference>
<organism evidence="3 4">
    <name type="scientific">Piromyces finnis</name>
    <dbReference type="NCBI Taxonomy" id="1754191"/>
    <lineage>
        <taxon>Eukaryota</taxon>
        <taxon>Fungi</taxon>
        <taxon>Fungi incertae sedis</taxon>
        <taxon>Chytridiomycota</taxon>
        <taxon>Chytridiomycota incertae sedis</taxon>
        <taxon>Neocallimastigomycetes</taxon>
        <taxon>Neocallimastigales</taxon>
        <taxon>Neocallimastigaceae</taxon>
        <taxon>Piromyces</taxon>
    </lineage>
</organism>
<name>A0A1Y1UYE3_9FUNG</name>
<feature type="compositionally biased region" description="Basic and acidic residues" evidence="1">
    <location>
        <begin position="331"/>
        <end position="342"/>
    </location>
</feature>
<accession>A0A1Y1UYE3</accession>
<dbReference type="Proteomes" id="UP000193719">
    <property type="component" value="Unassembled WGS sequence"/>
</dbReference>
<protein>
    <recommendedName>
        <fullName evidence="2">G domain-containing protein</fullName>
    </recommendedName>
</protein>
<dbReference type="InterPro" id="IPR027417">
    <property type="entry name" value="P-loop_NTPase"/>
</dbReference>
<dbReference type="Pfam" id="PF01926">
    <property type="entry name" value="MMR_HSR1"/>
    <property type="match status" value="1"/>
</dbReference>
<sequence>MNETFEDIINNKIKQYHDELKSVNILIAGKTGVGKSTLINSLFEGDYAETGVGKPVTEHLVEITKNNISIYDSRGIVLQNYENVFEEIKSFVEERKNNNSESIDIAWVCIVEGSSRVEEAEIQLVDIIAELGIPVIIILTKALFDQGLKDEIKELCPKAKDIIRVHAKRIELDDGYVVEPTGLNTLTEITYNNLSDIKKNTFISEQYVNEDIKNEKAKSIIEENLKICEEGKINNEETLINIITNITGLLGFNFKFDLIFEVLKNIQKTDINLNDTSCIEQLTVKEIELICNEYLKSIENYKRKNKANPNLFKVKESKSTPLLYSSEESSESEHSSNEDIPKKTKKSHIMKWLTLFMPSSKVHNLFSLRTKINNNSEIILPKEPAQRKRKESKILKVFQKKQQ</sequence>
<evidence type="ECO:0000256" key="1">
    <source>
        <dbReference type="SAM" id="MobiDB-lite"/>
    </source>
</evidence>
<feature type="region of interest" description="Disordered" evidence="1">
    <location>
        <begin position="384"/>
        <end position="403"/>
    </location>
</feature>
<dbReference type="InterPro" id="IPR006073">
    <property type="entry name" value="GTP-bd"/>
</dbReference>
<reference evidence="3 4" key="1">
    <citation type="submission" date="2016-08" db="EMBL/GenBank/DDBJ databases">
        <title>Genomes of anaerobic fungi encode conserved fungal cellulosomes for biomass hydrolysis.</title>
        <authorList>
            <consortium name="DOE Joint Genome Institute"/>
            <person name="Haitjema C.H."/>
            <person name="Gilmore S.P."/>
            <person name="Henske J.K."/>
            <person name="Solomon K.V."/>
            <person name="De Groot R."/>
            <person name="Kuo A."/>
            <person name="Mondo S.J."/>
            <person name="Salamov A.A."/>
            <person name="Labutti K."/>
            <person name="Zhao Z."/>
            <person name="Chiniquy J."/>
            <person name="Barry K."/>
            <person name="Brewer H.M."/>
            <person name="Purvine S.O."/>
            <person name="Wright A.T."/>
            <person name="Boxma B."/>
            <person name="Van Alen T."/>
            <person name="Hackstein J.H."/>
            <person name="Baker S.E."/>
            <person name="Grigoriev I.V."/>
            <person name="O'Malley M.A."/>
        </authorList>
    </citation>
    <scope>NUCLEOTIDE SEQUENCE [LARGE SCALE GENOMIC DNA]</scope>
    <source>
        <strain evidence="4">finn</strain>
    </source>
</reference>
<dbReference type="EMBL" id="MCFH01000062">
    <property type="protein sequence ID" value="ORX42615.1"/>
    <property type="molecule type" value="Genomic_DNA"/>
</dbReference>
<feature type="region of interest" description="Disordered" evidence="1">
    <location>
        <begin position="323"/>
        <end position="343"/>
    </location>
</feature>
<evidence type="ECO:0000259" key="2">
    <source>
        <dbReference type="Pfam" id="PF01926"/>
    </source>
</evidence>
<gene>
    <name evidence="3" type="ORF">BCR36DRAFT_415977</name>
</gene>
<dbReference type="GO" id="GO:0005525">
    <property type="term" value="F:GTP binding"/>
    <property type="evidence" value="ECO:0007669"/>
    <property type="project" value="InterPro"/>
</dbReference>
<dbReference type="CDD" id="cd00882">
    <property type="entry name" value="Ras_like_GTPase"/>
    <property type="match status" value="1"/>
</dbReference>
<evidence type="ECO:0000313" key="3">
    <source>
        <dbReference type="EMBL" id="ORX42615.1"/>
    </source>
</evidence>
<dbReference type="Gene3D" id="3.40.50.300">
    <property type="entry name" value="P-loop containing nucleotide triphosphate hydrolases"/>
    <property type="match status" value="1"/>
</dbReference>
<proteinExistence type="predicted"/>
<dbReference type="SUPFAM" id="SSF52540">
    <property type="entry name" value="P-loop containing nucleoside triphosphate hydrolases"/>
    <property type="match status" value="1"/>
</dbReference>
<keyword evidence="4" id="KW-1185">Reference proteome</keyword>
<evidence type="ECO:0000313" key="4">
    <source>
        <dbReference type="Proteomes" id="UP000193719"/>
    </source>
</evidence>
<feature type="domain" description="G" evidence="2">
    <location>
        <begin position="25"/>
        <end position="141"/>
    </location>
</feature>